<dbReference type="EMBL" id="JBFTWV010000432">
    <property type="protein sequence ID" value="KAL2782446.1"/>
    <property type="molecule type" value="Genomic_DNA"/>
</dbReference>
<evidence type="ECO:0000313" key="3">
    <source>
        <dbReference type="Proteomes" id="UP001610563"/>
    </source>
</evidence>
<comment type="caution">
    <text evidence="2">The sequence shown here is derived from an EMBL/GenBank/DDBJ whole genome shotgun (WGS) entry which is preliminary data.</text>
</comment>
<feature type="region of interest" description="Disordered" evidence="1">
    <location>
        <begin position="55"/>
        <end position="107"/>
    </location>
</feature>
<feature type="compositionally biased region" description="Low complexity" evidence="1">
    <location>
        <begin position="85"/>
        <end position="101"/>
    </location>
</feature>
<sequence>MLYRSDYAERITLFLYNPTQQAVSRLAAICWEGELPAVKTFYKELTAIEKHNHGEALSSYGPGTRGRARGPKKTKLSVPSALRHNSTGGLSSNTSTPPSNTDVESPAAQLACTQDPFHTSACDADTKLDSMELDAGELLSALSFGEPMSSFFFSGDYFEAQTSALGEQIGPGEEWFEHRSEYSRRLQKIDYKLHLPKTETNRPLW</sequence>
<evidence type="ECO:0000256" key="1">
    <source>
        <dbReference type="SAM" id="MobiDB-lite"/>
    </source>
</evidence>
<dbReference type="Proteomes" id="UP001610563">
    <property type="component" value="Unassembled WGS sequence"/>
</dbReference>
<keyword evidence="3" id="KW-1185">Reference proteome</keyword>
<proteinExistence type="predicted"/>
<feature type="compositionally biased region" description="Basic residues" evidence="1">
    <location>
        <begin position="66"/>
        <end position="75"/>
    </location>
</feature>
<accession>A0ABR4FGT8</accession>
<protein>
    <submittedName>
        <fullName evidence="2">Uncharacterized protein</fullName>
    </submittedName>
</protein>
<gene>
    <name evidence="2" type="ORF">BJX66DRAFT_193646</name>
</gene>
<name>A0ABR4FGT8_9EURO</name>
<evidence type="ECO:0000313" key="2">
    <source>
        <dbReference type="EMBL" id="KAL2782446.1"/>
    </source>
</evidence>
<reference evidence="2 3" key="1">
    <citation type="submission" date="2024-07" db="EMBL/GenBank/DDBJ databases">
        <title>Section-level genome sequencing and comparative genomics of Aspergillus sections Usti and Cavernicolus.</title>
        <authorList>
            <consortium name="Lawrence Berkeley National Laboratory"/>
            <person name="Nybo J.L."/>
            <person name="Vesth T.C."/>
            <person name="Theobald S."/>
            <person name="Frisvad J.C."/>
            <person name="Larsen T.O."/>
            <person name="Kjaerboelling I."/>
            <person name="Rothschild-Mancinelli K."/>
            <person name="Lyhne E.K."/>
            <person name="Kogle M.E."/>
            <person name="Barry K."/>
            <person name="Clum A."/>
            <person name="Na H."/>
            <person name="Ledsgaard L."/>
            <person name="Lin J."/>
            <person name="Lipzen A."/>
            <person name="Kuo A."/>
            <person name="Riley R."/>
            <person name="Mondo S."/>
            <person name="Labutti K."/>
            <person name="Haridas S."/>
            <person name="Pangalinan J."/>
            <person name="Salamov A.A."/>
            <person name="Simmons B.A."/>
            <person name="Magnuson J.K."/>
            <person name="Chen J."/>
            <person name="Drula E."/>
            <person name="Henrissat B."/>
            <person name="Wiebenga A."/>
            <person name="Lubbers R.J."/>
            <person name="Gomes A.C."/>
            <person name="Makela M.R."/>
            <person name="Stajich J."/>
            <person name="Grigoriev I.V."/>
            <person name="Mortensen U.H."/>
            <person name="De Vries R.P."/>
            <person name="Baker S.E."/>
            <person name="Andersen M.R."/>
        </authorList>
    </citation>
    <scope>NUCLEOTIDE SEQUENCE [LARGE SCALE GENOMIC DNA]</scope>
    <source>
        <strain evidence="2 3">CBS 209.92</strain>
    </source>
</reference>
<organism evidence="2 3">
    <name type="scientific">Aspergillus keveii</name>
    <dbReference type="NCBI Taxonomy" id="714993"/>
    <lineage>
        <taxon>Eukaryota</taxon>
        <taxon>Fungi</taxon>
        <taxon>Dikarya</taxon>
        <taxon>Ascomycota</taxon>
        <taxon>Pezizomycotina</taxon>
        <taxon>Eurotiomycetes</taxon>
        <taxon>Eurotiomycetidae</taxon>
        <taxon>Eurotiales</taxon>
        <taxon>Aspergillaceae</taxon>
        <taxon>Aspergillus</taxon>
        <taxon>Aspergillus subgen. Nidulantes</taxon>
    </lineage>
</organism>